<keyword evidence="3" id="KW-0410">Iron transport</keyword>
<dbReference type="InterPro" id="IPR050093">
    <property type="entry name" value="ABC_SmlMolc_Importer"/>
</dbReference>
<dbReference type="SMART" id="SM00382">
    <property type="entry name" value="AAA"/>
    <property type="match status" value="1"/>
</dbReference>
<evidence type="ECO:0000259" key="9">
    <source>
        <dbReference type="PROSITE" id="PS50893"/>
    </source>
</evidence>
<dbReference type="Proteomes" id="UP000000646">
    <property type="component" value="Chromosome"/>
</dbReference>
<dbReference type="InterPro" id="IPR017871">
    <property type="entry name" value="ABC_transporter-like_CS"/>
</dbReference>
<dbReference type="InterPro" id="IPR015853">
    <property type="entry name" value="ABC_transpr_FbpC"/>
</dbReference>
<gene>
    <name evidence="10" type="ordered locus">CJJ81176_0209</name>
</gene>
<protein>
    <submittedName>
        <fullName evidence="10">Iron ABC transporter, ATP binding subunit</fullName>
    </submittedName>
</protein>
<dbReference type="AlphaFoldDB" id="A0A0H3PAZ0"/>
<dbReference type="InterPro" id="IPR003439">
    <property type="entry name" value="ABC_transporter-like_ATP-bd"/>
</dbReference>
<evidence type="ECO:0000256" key="7">
    <source>
        <dbReference type="ARBA" id="ARBA00023065"/>
    </source>
</evidence>
<evidence type="ECO:0000256" key="8">
    <source>
        <dbReference type="ARBA" id="ARBA00023136"/>
    </source>
</evidence>
<dbReference type="PANTHER" id="PTHR42781">
    <property type="entry name" value="SPERMIDINE/PUTRESCINE IMPORT ATP-BINDING PROTEIN POTA"/>
    <property type="match status" value="1"/>
</dbReference>
<dbReference type="SUPFAM" id="SSF52540">
    <property type="entry name" value="P-loop containing nucleoside triphosphate hydrolases"/>
    <property type="match status" value="1"/>
</dbReference>
<dbReference type="PROSITE" id="PS00211">
    <property type="entry name" value="ABC_TRANSPORTER_1"/>
    <property type="match status" value="1"/>
</dbReference>
<dbReference type="InterPro" id="IPR027417">
    <property type="entry name" value="P-loop_NTPase"/>
</dbReference>
<dbReference type="GO" id="GO:0005524">
    <property type="term" value="F:ATP binding"/>
    <property type="evidence" value="ECO:0007669"/>
    <property type="project" value="UniProtKB-KW"/>
</dbReference>
<keyword evidence="2" id="KW-1003">Cell membrane</keyword>
<keyword evidence="4" id="KW-0547">Nucleotide-binding</keyword>
<evidence type="ECO:0000256" key="3">
    <source>
        <dbReference type="ARBA" id="ARBA00022496"/>
    </source>
</evidence>
<dbReference type="RefSeq" id="WP_011812693.1">
    <property type="nucleotide sequence ID" value="NC_008787.1"/>
</dbReference>
<reference evidence="11" key="1">
    <citation type="submission" date="2006-12" db="EMBL/GenBank/DDBJ databases">
        <authorList>
            <person name="Fouts D.E."/>
            <person name="Nelson K.E."/>
            <person name="Sebastian Y."/>
        </authorList>
    </citation>
    <scope>NUCLEOTIDE SEQUENCE [LARGE SCALE GENOMIC DNA]</scope>
    <source>
        <strain evidence="11">81-176</strain>
    </source>
</reference>
<evidence type="ECO:0000313" key="10">
    <source>
        <dbReference type="EMBL" id="EAQ73012.2"/>
    </source>
</evidence>
<accession>A0A0H3PAZ0</accession>
<dbReference type="HOGENOM" id="CLU_000604_1_1_7"/>
<proteinExistence type="predicted"/>
<keyword evidence="1" id="KW-0813">Transport</keyword>
<dbReference type="EMBL" id="CP000538">
    <property type="protein sequence ID" value="EAQ73012.2"/>
    <property type="molecule type" value="Genomic_DNA"/>
</dbReference>
<dbReference type="PROSITE" id="PS50893">
    <property type="entry name" value="ABC_TRANSPORTER_2"/>
    <property type="match status" value="1"/>
</dbReference>
<evidence type="ECO:0000256" key="6">
    <source>
        <dbReference type="ARBA" id="ARBA00023004"/>
    </source>
</evidence>
<name>A0A0H3PAZ0_CAMJJ</name>
<keyword evidence="7" id="KW-0406">Ion transport</keyword>
<keyword evidence="8" id="KW-0472">Membrane</keyword>
<dbReference type="eggNOG" id="COG3842">
    <property type="taxonomic scope" value="Bacteria"/>
</dbReference>
<dbReference type="Pfam" id="PF00005">
    <property type="entry name" value="ABC_tran"/>
    <property type="match status" value="1"/>
</dbReference>
<dbReference type="CDD" id="cd03259">
    <property type="entry name" value="ABC_Carb_Solutes_like"/>
    <property type="match status" value="1"/>
</dbReference>
<dbReference type="PANTHER" id="PTHR42781:SF4">
    <property type="entry name" value="SPERMIDINE_PUTRESCINE IMPORT ATP-BINDING PROTEIN POTA"/>
    <property type="match status" value="1"/>
</dbReference>
<dbReference type="InterPro" id="IPR003593">
    <property type="entry name" value="AAA+_ATPase"/>
</dbReference>
<evidence type="ECO:0000256" key="1">
    <source>
        <dbReference type="ARBA" id="ARBA00022448"/>
    </source>
</evidence>
<keyword evidence="6" id="KW-0408">Iron</keyword>
<dbReference type="GO" id="GO:0016887">
    <property type="term" value="F:ATP hydrolysis activity"/>
    <property type="evidence" value="ECO:0007669"/>
    <property type="project" value="InterPro"/>
</dbReference>
<evidence type="ECO:0000256" key="2">
    <source>
        <dbReference type="ARBA" id="ARBA00022475"/>
    </source>
</evidence>
<sequence>MMLEIKNLSKNFGKIQALENINLHVKEGEFLSILGGSGSGKSTLLRIIAKLEQASSYDLFSCKGEVALMFQNYALFPHLNVEKNILFALYDKKDKNQILNHLLKTFEIEDLRYKKIDEISGGQAQRVAFARAIARGCQLLLLDEPFSNLDQNLKQDLRRELKKMIENQGITAIMVTHDIEDAYCMSDQIAFLEKGKILAHANPKELYFKPDFKSAQILPDLNIIEEKLDLEDEFFAWIASKNYIFGYAELKIGNRFEAKILQKEFLGAFCRLKLLYKNIIFFILVSSSYDLEEKISFDIINF</sequence>
<evidence type="ECO:0000256" key="5">
    <source>
        <dbReference type="ARBA" id="ARBA00022840"/>
    </source>
</evidence>
<organism evidence="10 11">
    <name type="scientific">Campylobacter jejuni subsp. jejuni serotype O:23/36 (strain 81-176)</name>
    <dbReference type="NCBI Taxonomy" id="354242"/>
    <lineage>
        <taxon>Bacteria</taxon>
        <taxon>Pseudomonadati</taxon>
        <taxon>Campylobacterota</taxon>
        <taxon>Epsilonproteobacteria</taxon>
        <taxon>Campylobacterales</taxon>
        <taxon>Campylobacteraceae</taxon>
        <taxon>Campylobacter</taxon>
    </lineage>
</organism>
<dbReference type="GO" id="GO:0015408">
    <property type="term" value="F:ABC-type ferric iron transporter activity"/>
    <property type="evidence" value="ECO:0007669"/>
    <property type="project" value="InterPro"/>
</dbReference>
<evidence type="ECO:0000256" key="4">
    <source>
        <dbReference type="ARBA" id="ARBA00022741"/>
    </source>
</evidence>
<feature type="domain" description="ABC transporter" evidence="9">
    <location>
        <begin position="3"/>
        <end position="219"/>
    </location>
</feature>
<keyword evidence="5" id="KW-0067">ATP-binding</keyword>
<dbReference type="Gene3D" id="3.40.50.300">
    <property type="entry name" value="P-loop containing nucleotide triphosphate hydrolases"/>
    <property type="match status" value="1"/>
</dbReference>
<evidence type="ECO:0000313" key="11">
    <source>
        <dbReference type="Proteomes" id="UP000000646"/>
    </source>
</evidence>
<dbReference type="GO" id="GO:0016020">
    <property type="term" value="C:membrane"/>
    <property type="evidence" value="ECO:0007669"/>
    <property type="project" value="InterPro"/>
</dbReference>
<dbReference type="KEGG" id="cjj:CJJ81176_0209"/>